<keyword evidence="4" id="KW-1185">Reference proteome</keyword>
<keyword evidence="1" id="KW-1133">Transmembrane helix</keyword>
<evidence type="ECO:0000259" key="2">
    <source>
        <dbReference type="Pfam" id="PF01569"/>
    </source>
</evidence>
<dbReference type="Pfam" id="PF01569">
    <property type="entry name" value="PAP2"/>
    <property type="match status" value="1"/>
</dbReference>
<feature type="transmembrane region" description="Helical" evidence="1">
    <location>
        <begin position="51"/>
        <end position="74"/>
    </location>
</feature>
<gene>
    <name evidence="3" type="ORF">GCM10010911_15190</name>
</gene>
<keyword evidence="1" id="KW-0472">Membrane</keyword>
<evidence type="ECO:0000313" key="3">
    <source>
        <dbReference type="EMBL" id="GGD58361.1"/>
    </source>
</evidence>
<proteinExistence type="predicted"/>
<feature type="transmembrane region" description="Helical" evidence="1">
    <location>
        <begin position="159"/>
        <end position="177"/>
    </location>
</feature>
<dbReference type="InterPro" id="IPR000326">
    <property type="entry name" value="PAP2/HPO"/>
</dbReference>
<reference evidence="3" key="1">
    <citation type="journal article" date="2014" name="Int. J. Syst. Evol. Microbiol.">
        <title>Complete genome sequence of Corynebacterium casei LMG S-19264T (=DSM 44701T), isolated from a smear-ripened cheese.</title>
        <authorList>
            <consortium name="US DOE Joint Genome Institute (JGI-PGF)"/>
            <person name="Walter F."/>
            <person name="Albersmeier A."/>
            <person name="Kalinowski J."/>
            <person name="Ruckert C."/>
        </authorList>
    </citation>
    <scope>NUCLEOTIDE SEQUENCE</scope>
    <source>
        <strain evidence="3">CGMCC 1.15178</strain>
    </source>
</reference>
<feature type="transmembrane region" description="Helical" evidence="1">
    <location>
        <begin position="86"/>
        <end position="103"/>
    </location>
</feature>
<sequence>MYTMWKLLLNRLPALSLLLSIPLLSVAYIYLNQSRGEETFSLVTDLDEQIPFLKLFIVPYLGWFVFIFVCFVYLAFKNKQLYRHTLLRFNIGLTVCYLVYAVYQTHVPRPEFAVHDLFDRLVQYVYSMDEPFNCFPSTHVLTSYCMMKAFISSQAINRYIRLGVSCMSILIIASTLFVKQHVLLDIAGAIAVVEAVYWAGSLIQRRAGASDKRNREVVSTFVIASFLLMGVSSNAKTTPLAAENIEEENERTKLPIVNDCCMDLNEKMGSVPL</sequence>
<keyword evidence="1" id="KW-0812">Transmembrane</keyword>
<reference evidence="3" key="2">
    <citation type="submission" date="2020-09" db="EMBL/GenBank/DDBJ databases">
        <authorList>
            <person name="Sun Q."/>
            <person name="Zhou Y."/>
        </authorList>
    </citation>
    <scope>NUCLEOTIDE SEQUENCE</scope>
    <source>
        <strain evidence="3">CGMCC 1.15178</strain>
    </source>
</reference>
<dbReference type="RefSeq" id="WP_188990600.1">
    <property type="nucleotide sequence ID" value="NZ_BMHP01000001.1"/>
</dbReference>
<protein>
    <recommendedName>
        <fullName evidence="2">Phosphatidic acid phosphatase type 2/haloperoxidase domain-containing protein</fullName>
    </recommendedName>
</protein>
<evidence type="ECO:0000256" key="1">
    <source>
        <dbReference type="SAM" id="Phobius"/>
    </source>
</evidence>
<feature type="transmembrane region" description="Helical" evidence="1">
    <location>
        <begin position="123"/>
        <end position="147"/>
    </location>
</feature>
<feature type="transmembrane region" description="Helical" evidence="1">
    <location>
        <begin position="183"/>
        <end position="203"/>
    </location>
</feature>
<dbReference type="SUPFAM" id="SSF48317">
    <property type="entry name" value="Acid phosphatase/Vanadium-dependent haloperoxidase"/>
    <property type="match status" value="1"/>
</dbReference>
<evidence type="ECO:0000313" key="4">
    <source>
        <dbReference type="Proteomes" id="UP000612456"/>
    </source>
</evidence>
<comment type="caution">
    <text evidence="3">The sequence shown here is derived from an EMBL/GenBank/DDBJ whole genome shotgun (WGS) entry which is preliminary data.</text>
</comment>
<dbReference type="EMBL" id="BMHP01000001">
    <property type="protein sequence ID" value="GGD58361.1"/>
    <property type="molecule type" value="Genomic_DNA"/>
</dbReference>
<organism evidence="3 4">
    <name type="scientific">Paenibacillus nasutitermitis</name>
    <dbReference type="NCBI Taxonomy" id="1652958"/>
    <lineage>
        <taxon>Bacteria</taxon>
        <taxon>Bacillati</taxon>
        <taxon>Bacillota</taxon>
        <taxon>Bacilli</taxon>
        <taxon>Bacillales</taxon>
        <taxon>Paenibacillaceae</taxon>
        <taxon>Paenibacillus</taxon>
    </lineage>
</organism>
<name>A0A917DPF0_9BACL</name>
<dbReference type="AlphaFoldDB" id="A0A917DPF0"/>
<accession>A0A917DPF0</accession>
<dbReference type="InterPro" id="IPR036938">
    <property type="entry name" value="PAP2/HPO_sf"/>
</dbReference>
<feature type="domain" description="Phosphatidic acid phosphatase type 2/haloperoxidase" evidence="2">
    <location>
        <begin position="96"/>
        <end position="200"/>
    </location>
</feature>
<feature type="transmembrane region" description="Helical" evidence="1">
    <location>
        <begin position="12"/>
        <end position="31"/>
    </location>
</feature>
<dbReference type="Proteomes" id="UP000612456">
    <property type="component" value="Unassembled WGS sequence"/>
</dbReference>